<keyword evidence="1" id="KW-0812">Transmembrane</keyword>
<gene>
    <name evidence="2" type="ORF">AJ79_01649</name>
</gene>
<protein>
    <recommendedName>
        <fullName evidence="4">NAD dependent epimerase/dehydratase</fullName>
    </recommendedName>
</protein>
<comment type="caution">
    <text evidence="2">The sequence shown here is derived from an EMBL/GenBank/DDBJ whole genome shotgun (WGS) entry which is preliminary data.</text>
</comment>
<sequence length="278" mass="32006">MPSAPTTPASPRPIPLEVLHLSMPRTGSLSMMAAYRILGLSTYHGFDYAARPGDQIEWDRAIDAKFYGKGKPYEREDFDRILGEFAVISDVPAIAFSEELVRMFPEAKVVLVSRDINKWHASFCTNVVDKSYTWMTLILRNVFDRFLAARPATTFFKLLYAMFNATDREGVEQNAQETYRRHYENVRKLVPPERLLEYKLGSGWAPLCEFLGKEVPPPDVEFPWLNESEEFVKWMRQVQINALKRSMRSTVGSLYFQIPLVVGVLAWYLGRIGLSREH</sequence>
<dbReference type="PANTHER" id="PTHR36978">
    <property type="entry name" value="P-LOOP CONTAINING NUCLEOTIDE TRIPHOSPHATE HYDROLASE"/>
    <property type="match status" value="1"/>
</dbReference>
<dbReference type="OrthoDB" id="408152at2759"/>
<dbReference type="EMBL" id="PDNB01000016">
    <property type="protein sequence ID" value="PGH16543.1"/>
    <property type="molecule type" value="Genomic_DNA"/>
</dbReference>
<keyword evidence="3" id="KW-1185">Reference proteome</keyword>
<reference evidence="2 3" key="1">
    <citation type="submission" date="2017-10" db="EMBL/GenBank/DDBJ databases">
        <title>Comparative genomics in systemic dimorphic fungi from Ajellomycetaceae.</title>
        <authorList>
            <person name="Munoz J.F."/>
            <person name="Mcewen J.G."/>
            <person name="Clay O.K."/>
            <person name="Cuomo C.A."/>
        </authorList>
    </citation>
    <scope>NUCLEOTIDE SEQUENCE [LARGE SCALE GENOMIC DNA]</scope>
    <source>
        <strain evidence="2 3">UAMH5409</strain>
    </source>
</reference>
<evidence type="ECO:0000313" key="2">
    <source>
        <dbReference type="EMBL" id="PGH16543.1"/>
    </source>
</evidence>
<dbReference type="Gene3D" id="3.40.50.300">
    <property type="entry name" value="P-loop containing nucleotide triphosphate hydrolases"/>
    <property type="match status" value="1"/>
</dbReference>
<dbReference type="PANTHER" id="PTHR36978:SF4">
    <property type="entry name" value="P-LOOP CONTAINING NUCLEOSIDE TRIPHOSPHATE HYDROLASE PROTEIN"/>
    <property type="match status" value="1"/>
</dbReference>
<evidence type="ECO:0000313" key="3">
    <source>
        <dbReference type="Proteomes" id="UP000223968"/>
    </source>
</evidence>
<organism evidence="2 3">
    <name type="scientific">Helicocarpus griseus UAMH5409</name>
    <dbReference type="NCBI Taxonomy" id="1447875"/>
    <lineage>
        <taxon>Eukaryota</taxon>
        <taxon>Fungi</taxon>
        <taxon>Dikarya</taxon>
        <taxon>Ascomycota</taxon>
        <taxon>Pezizomycotina</taxon>
        <taxon>Eurotiomycetes</taxon>
        <taxon>Eurotiomycetidae</taxon>
        <taxon>Onygenales</taxon>
        <taxon>Ajellomycetaceae</taxon>
        <taxon>Helicocarpus</taxon>
    </lineage>
</organism>
<dbReference type="AlphaFoldDB" id="A0A2B7Y682"/>
<dbReference type="STRING" id="1447875.A0A2B7Y682"/>
<feature type="transmembrane region" description="Helical" evidence="1">
    <location>
        <begin position="254"/>
        <end position="274"/>
    </location>
</feature>
<dbReference type="SUPFAM" id="SSF52540">
    <property type="entry name" value="P-loop containing nucleoside triphosphate hydrolases"/>
    <property type="match status" value="1"/>
</dbReference>
<keyword evidence="1" id="KW-0472">Membrane</keyword>
<name>A0A2B7Y682_9EURO</name>
<dbReference type="Pfam" id="PF17784">
    <property type="entry name" value="Sulfotransfer_4"/>
    <property type="match status" value="1"/>
</dbReference>
<dbReference type="InterPro" id="IPR027417">
    <property type="entry name" value="P-loop_NTPase"/>
</dbReference>
<dbReference type="Proteomes" id="UP000223968">
    <property type="component" value="Unassembled WGS sequence"/>
</dbReference>
<proteinExistence type="predicted"/>
<accession>A0A2B7Y682</accession>
<dbReference type="InterPro" id="IPR040632">
    <property type="entry name" value="Sulfotransfer_4"/>
</dbReference>
<keyword evidence="1" id="KW-1133">Transmembrane helix</keyword>
<evidence type="ECO:0008006" key="4">
    <source>
        <dbReference type="Google" id="ProtNLM"/>
    </source>
</evidence>
<evidence type="ECO:0000256" key="1">
    <source>
        <dbReference type="SAM" id="Phobius"/>
    </source>
</evidence>